<sequence length="164" mass="17677">MRSNSRPFLIMCLVTQFVAAIASGKPAAAETVRSLLSQTVYTPAYSRVFLTQNRSELVAATLTVHNVDPERTIQIDRVDYHDQDGKIIKSFIDTEITLPPFASKDFLVPMNDTTGGTGANFLMVWSSERPALEPIVEALIIGGSGTAGLAFTTTGKIIGSRAAE</sequence>
<evidence type="ECO:0000256" key="1">
    <source>
        <dbReference type="SAM" id="SignalP"/>
    </source>
</evidence>
<name>A0A916TJV1_9HYPH</name>
<reference evidence="2" key="1">
    <citation type="journal article" date="2014" name="Int. J. Syst. Evol. Microbiol.">
        <title>Complete genome sequence of Corynebacterium casei LMG S-19264T (=DSM 44701T), isolated from a smear-ripened cheese.</title>
        <authorList>
            <consortium name="US DOE Joint Genome Institute (JGI-PGF)"/>
            <person name="Walter F."/>
            <person name="Albersmeier A."/>
            <person name="Kalinowski J."/>
            <person name="Ruckert C."/>
        </authorList>
    </citation>
    <scope>NUCLEOTIDE SEQUENCE</scope>
    <source>
        <strain evidence="2">CGMCC 1.12426</strain>
    </source>
</reference>
<organism evidence="2 3">
    <name type="scientific">Roseibium aquae</name>
    <dbReference type="NCBI Taxonomy" id="1323746"/>
    <lineage>
        <taxon>Bacteria</taxon>
        <taxon>Pseudomonadati</taxon>
        <taxon>Pseudomonadota</taxon>
        <taxon>Alphaproteobacteria</taxon>
        <taxon>Hyphomicrobiales</taxon>
        <taxon>Stappiaceae</taxon>
        <taxon>Roseibium</taxon>
    </lineage>
</organism>
<dbReference type="EMBL" id="BMFA01000006">
    <property type="protein sequence ID" value="GGB49293.1"/>
    <property type="molecule type" value="Genomic_DNA"/>
</dbReference>
<gene>
    <name evidence="2" type="ORF">GCM10011316_21790</name>
</gene>
<evidence type="ECO:0008006" key="4">
    <source>
        <dbReference type="Google" id="ProtNLM"/>
    </source>
</evidence>
<feature type="chain" id="PRO_5037276973" description="DUF3124 domain-containing protein" evidence="1">
    <location>
        <begin position="20"/>
        <end position="164"/>
    </location>
</feature>
<proteinExistence type="predicted"/>
<keyword evidence="1" id="KW-0732">Signal</keyword>
<dbReference type="Pfam" id="PF11322">
    <property type="entry name" value="DUF3124"/>
    <property type="match status" value="1"/>
</dbReference>
<dbReference type="RefSeq" id="WP_172972083.1">
    <property type="nucleotide sequence ID" value="NZ_BMFA01000006.1"/>
</dbReference>
<accession>A0A916TJV1</accession>
<comment type="caution">
    <text evidence="2">The sequence shown here is derived from an EMBL/GenBank/DDBJ whole genome shotgun (WGS) entry which is preliminary data.</text>
</comment>
<keyword evidence="3" id="KW-1185">Reference proteome</keyword>
<protein>
    <recommendedName>
        <fullName evidence="4">DUF3124 domain-containing protein</fullName>
    </recommendedName>
</protein>
<feature type="signal peptide" evidence="1">
    <location>
        <begin position="1"/>
        <end position="19"/>
    </location>
</feature>
<reference evidence="2" key="2">
    <citation type="submission" date="2020-09" db="EMBL/GenBank/DDBJ databases">
        <authorList>
            <person name="Sun Q."/>
            <person name="Zhou Y."/>
        </authorList>
    </citation>
    <scope>NUCLEOTIDE SEQUENCE</scope>
    <source>
        <strain evidence="2">CGMCC 1.12426</strain>
    </source>
</reference>
<dbReference type="InterPro" id="IPR021471">
    <property type="entry name" value="DUF3124"/>
</dbReference>
<evidence type="ECO:0000313" key="3">
    <source>
        <dbReference type="Proteomes" id="UP000605148"/>
    </source>
</evidence>
<dbReference type="AlphaFoldDB" id="A0A916TJV1"/>
<evidence type="ECO:0000313" key="2">
    <source>
        <dbReference type="EMBL" id="GGB49293.1"/>
    </source>
</evidence>
<dbReference type="Proteomes" id="UP000605148">
    <property type="component" value="Unassembled WGS sequence"/>
</dbReference>